<dbReference type="PANTHER" id="PTHR33560:SF1">
    <property type="entry name" value="PROTEIN FAM227A"/>
    <property type="match status" value="1"/>
</dbReference>
<dbReference type="OMA" id="TAKEHHF"/>
<evidence type="ECO:0000256" key="2">
    <source>
        <dbReference type="SAM" id="MobiDB-lite"/>
    </source>
</evidence>
<proteinExistence type="inferred from homology"/>
<dbReference type="PANTHER" id="PTHR33560">
    <property type="entry name" value="PROTEIN FAM227B"/>
    <property type="match status" value="1"/>
</dbReference>
<dbReference type="CTD" id="646851"/>
<dbReference type="Proteomes" id="UP000007110">
    <property type="component" value="Unassembled WGS sequence"/>
</dbReference>
<feature type="compositionally biased region" description="Basic and acidic residues" evidence="2">
    <location>
        <begin position="483"/>
        <end position="494"/>
    </location>
</feature>
<dbReference type="KEGG" id="spu:584579"/>
<dbReference type="OrthoDB" id="192208at2759"/>
<evidence type="ECO:0008006" key="5">
    <source>
        <dbReference type="Google" id="ProtNLM"/>
    </source>
</evidence>
<evidence type="ECO:0000313" key="4">
    <source>
        <dbReference type="Proteomes" id="UP000007110"/>
    </source>
</evidence>
<protein>
    <recommendedName>
        <fullName evidence="5">Protein FAM227A</fullName>
    </recommendedName>
</protein>
<reference evidence="4" key="1">
    <citation type="submission" date="2015-02" db="EMBL/GenBank/DDBJ databases">
        <title>Genome sequencing for Strongylocentrotus purpuratus.</title>
        <authorList>
            <person name="Murali S."/>
            <person name="Liu Y."/>
            <person name="Vee V."/>
            <person name="English A."/>
            <person name="Wang M."/>
            <person name="Skinner E."/>
            <person name="Han Y."/>
            <person name="Muzny D.M."/>
            <person name="Worley K.C."/>
            <person name="Gibbs R.A."/>
        </authorList>
    </citation>
    <scope>NUCLEOTIDE SEQUENCE</scope>
</reference>
<reference evidence="3" key="2">
    <citation type="submission" date="2021-01" db="UniProtKB">
        <authorList>
            <consortium name="EnsemblMetazoa"/>
        </authorList>
    </citation>
    <scope>IDENTIFICATION</scope>
</reference>
<dbReference type="RefSeq" id="XP_030839804.1">
    <property type="nucleotide sequence ID" value="XM_030983944.1"/>
</dbReference>
<name>A0A7M7NQ70_STRPU</name>
<evidence type="ECO:0000256" key="1">
    <source>
        <dbReference type="ARBA" id="ARBA00008666"/>
    </source>
</evidence>
<feature type="region of interest" description="Disordered" evidence="2">
    <location>
        <begin position="429"/>
        <end position="494"/>
    </location>
</feature>
<organism evidence="3 4">
    <name type="scientific">Strongylocentrotus purpuratus</name>
    <name type="common">Purple sea urchin</name>
    <dbReference type="NCBI Taxonomy" id="7668"/>
    <lineage>
        <taxon>Eukaryota</taxon>
        <taxon>Metazoa</taxon>
        <taxon>Echinodermata</taxon>
        <taxon>Eleutherozoa</taxon>
        <taxon>Echinozoa</taxon>
        <taxon>Echinoidea</taxon>
        <taxon>Euechinoidea</taxon>
        <taxon>Echinacea</taxon>
        <taxon>Camarodonta</taxon>
        <taxon>Echinidea</taxon>
        <taxon>Strongylocentrotidae</taxon>
        <taxon>Strongylocentrotus</taxon>
    </lineage>
</organism>
<keyword evidence="4" id="KW-1185">Reference proteome</keyword>
<feature type="compositionally biased region" description="Polar residues" evidence="2">
    <location>
        <begin position="468"/>
        <end position="482"/>
    </location>
</feature>
<dbReference type="EnsemblMetazoa" id="XM_030983944">
    <property type="protein sequence ID" value="XP_030839804"/>
    <property type="gene ID" value="LOC584579"/>
</dbReference>
<dbReference type="Pfam" id="PF14922">
    <property type="entry name" value="FWWh"/>
    <property type="match status" value="1"/>
</dbReference>
<sequence length="642" mass="72530">MEFINRVSSPMNPYSEDALETKEELDAARDEVLKQQKKTAPFLVGSIAKVNDRITNLDRELQDLATGLVIESRQSFGEDEYPLISPRFDEGPKADITPKDVKELNQFAGVYAVKSMLQVDKSDKGKHLLKNMSGSRKQQKDKTGTKPRLVELHQYPGYESDRLTQLPEVPARVILNTVTKAQLDLERKPHYKIEFKRLFHSKMSEAILLDTFWYLFLHRYHPSRVVQSRLFNRISHNYVKLLLSAKQPKYRDVFFRSYADILAQAVYAAYCAAFPNSWRQFDDSFKEDLCGLTSEWVVGTKQAPRRWAVWNFDDLEPNDMKKDDFSKRDKKKGGMLNFESSSSSSSQILADAGGNRSTIADDESSLISAVADAQSISSISTSCQPKDKFRKQNSTCDVTKNTSKPALQTISELSAENSSLDMLHGGGGGGWEGGKEIKGKTCTSKKKGVGSVVSKKSDSRTRVGGKSSDLTARPSISRTSINKKTEKKESHPAREGPTFIKHVFNVEGRSPLVAHFMKQQGLERTAGMDVLLQRTEIDKLPSSTAPTYQDIIQETFQKVRHMKDTYQHMHEEGVKEHTHFLTQQRAKLHDHMRRENALMGHPREVKKLSDLLVLELLKDQGEVSTGAAQAVEEALRYYADQD</sequence>
<comment type="similarity">
    <text evidence="1">Belongs to the FAM227 family.</text>
</comment>
<dbReference type="GeneID" id="584579"/>
<dbReference type="InterPro" id="IPR029417">
    <property type="entry name" value="FAM227"/>
</dbReference>
<dbReference type="AlphaFoldDB" id="A0A7M7NQ70"/>
<accession>A0A7M7NQ70</accession>
<evidence type="ECO:0000313" key="3">
    <source>
        <dbReference type="EnsemblMetazoa" id="XP_030839804"/>
    </source>
</evidence>
<dbReference type="InParanoid" id="A0A7M7NQ70"/>